<sequence>MSERPVLVVNADDFGLTTGVCRGVLDAHAEGVVTSTSALVVAPAFRRHASALAASGIGVGLHVALVGEDPPLLGAREVPSLVDRRGALAPTWRHLVARAARGAVDPDDVRREAEAQLAVLRSAGIAPTHVDSHQNVHIWPAVARPLLALAVDHHVPGVRVPRSRRWTASGVGVRVLGARLRAAVRGHGLLTTDAAAGLDEAGTWDETSLVAAVHRLAADGGPAELATHPGADPDPERDRYRWGYRWADELDALCRPGLREAVDRCGFVLGDFGDLSPASGA</sequence>
<accession>A0AAE9Y5L9</accession>
<protein>
    <submittedName>
        <fullName evidence="6">ChbG/HpnK family deacetylase</fullName>
    </submittedName>
</protein>
<dbReference type="GO" id="GO:0046872">
    <property type="term" value="F:metal ion binding"/>
    <property type="evidence" value="ECO:0007669"/>
    <property type="project" value="UniProtKB-KW"/>
</dbReference>
<dbReference type="EMBL" id="CP116942">
    <property type="protein sequence ID" value="WCO65896.1"/>
    <property type="molecule type" value="Genomic_DNA"/>
</dbReference>
<dbReference type="PANTHER" id="PTHR31609:SF1">
    <property type="entry name" value="CARBOHYDRATE DEACETYLASE"/>
    <property type="match status" value="1"/>
</dbReference>
<gene>
    <name evidence="6" type="ORF">PO878_15440</name>
</gene>
<dbReference type="AlphaFoldDB" id="A0AAE9Y5L9"/>
<dbReference type="RefSeq" id="WP_272735422.1">
    <property type="nucleotide sequence ID" value="NZ_CP116942.1"/>
</dbReference>
<evidence type="ECO:0000256" key="4">
    <source>
        <dbReference type="ARBA" id="ARBA00022842"/>
    </source>
</evidence>
<keyword evidence="3" id="KW-0378">Hydrolase</keyword>
<dbReference type="Proteomes" id="UP001216390">
    <property type="component" value="Chromosome"/>
</dbReference>
<keyword evidence="4" id="KW-0460">Magnesium</keyword>
<evidence type="ECO:0000256" key="5">
    <source>
        <dbReference type="ARBA" id="ARBA00023277"/>
    </source>
</evidence>
<dbReference type="GO" id="GO:0019213">
    <property type="term" value="F:deacetylase activity"/>
    <property type="evidence" value="ECO:0007669"/>
    <property type="project" value="TreeGrafter"/>
</dbReference>
<dbReference type="KEGG" id="ima:PO878_15440"/>
<evidence type="ECO:0000256" key="2">
    <source>
        <dbReference type="ARBA" id="ARBA00022723"/>
    </source>
</evidence>
<dbReference type="PANTHER" id="PTHR31609">
    <property type="entry name" value="YDJC DEACETYLASE FAMILY MEMBER"/>
    <property type="match status" value="1"/>
</dbReference>
<dbReference type="InterPro" id="IPR011330">
    <property type="entry name" value="Glyco_hydro/deAcase_b/a-brl"/>
</dbReference>
<proteinExistence type="predicted"/>
<evidence type="ECO:0000313" key="6">
    <source>
        <dbReference type="EMBL" id="WCO65896.1"/>
    </source>
</evidence>
<dbReference type="Pfam" id="PF04794">
    <property type="entry name" value="YdjC"/>
    <property type="match status" value="1"/>
</dbReference>
<keyword evidence="2" id="KW-0479">Metal-binding</keyword>
<dbReference type="Gene3D" id="3.20.20.370">
    <property type="entry name" value="Glycoside hydrolase/deacetylase"/>
    <property type="match status" value="1"/>
</dbReference>
<keyword evidence="5" id="KW-0119">Carbohydrate metabolism</keyword>
<evidence type="ECO:0000256" key="1">
    <source>
        <dbReference type="ARBA" id="ARBA00001946"/>
    </source>
</evidence>
<evidence type="ECO:0000313" key="7">
    <source>
        <dbReference type="Proteomes" id="UP001216390"/>
    </source>
</evidence>
<keyword evidence="7" id="KW-1185">Reference proteome</keyword>
<reference evidence="6" key="1">
    <citation type="submission" date="2023-01" db="EMBL/GenBank/DDBJ databases">
        <title>The diversity of Class Acidimicrobiia in South China Sea sediment environments and the proposal of Iamia marina sp. nov., a novel species of the genus Iamia.</title>
        <authorList>
            <person name="He Y."/>
            <person name="Tian X."/>
        </authorList>
    </citation>
    <scope>NUCLEOTIDE SEQUENCE</scope>
    <source>
        <strain evidence="6">DSM 19957</strain>
    </source>
</reference>
<organism evidence="6 7">
    <name type="scientific">Iamia majanohamensis</name>
    <dbReference type="NCBI Taxonomy" id="467976"/>
    <lineage>
        <taxon>Bacteria</taxon>
        <taxon>Bacillati</taxon>
        <taxon>Actinomycetota</taxon>
        <taxon>Acidimicrobiia</taxon>
        <taxon>Acidimicrobiales</taxon>
        <taxon>Iamiaceae</taxon>
        <taxon>Iamia</taxon>
    </lineage>
</organism>
<dbReference type="InterPro" id="IPR006879">
    <property type="entry name" value="YdjC-like"/>
</dbReference>
<evidence type="ECO:0000256" key="3">
    <source>
        <dbReference type="ARBA" id="ARBA00022801"/>
    </source>
</evidence>
<dbReference type="SUPFAM" id="SSF88713">
    <property type="entry name" value="Glycoside hydrolase/deacetylase"/>
    <property type="match status" value="1"/>
</dbReference>
<name>A0AAE9Y5L9_9ACTN</name>
<dbReference type="GO" id="GO:0016787">
    <property type="term" value="F:hydrolase activity"/>
    <property type="evidence" value="ECO:0007669"/>
    <property type="project" value="UniProtKB-KW"/>
</dbReference>
<dbReference type="GO" id="GO:0005975">
    <property type="term" value="P:carbohydrate metabolic process"/>
    <property type="evidence" value="ECO:0007669"/>
    <property type="project" value="InterPro"/>
</dbReference>
<comment type="cofactor">
    <cofactor evidence="1">
        <name>Mg(2+)</name>
        <dbReference type="ChEBI" id="CHEBI:18420"/>
    </cofactor>
</comment>